<reference evidence="1 2" key="1">
    <citation type="submission" date="2013-06" db="EMBL/GenBank/DDBJ databases">
        <title>The Genome Sequence of Acinetobacter gyllenbergii CIP 110306.</title>
        <authorList>
            <consortium name="The Broad Institute Genome Sequencing Platform"/>
            <consortium name="The Broad Institute Genome Sequencing Center for Infectious Disease"/>
            <person name="Cerqueira G."/>
            <person name="Feldgarden M."/>
            <person name="Courvalin P."/>
            <person name="Perichon B."/>
            <person name="Grillot-Courvalin C."/>
            <person name="Clermont D."/>
            <person name="Rocha E."/>
            <person name="Yoon E.-J."/>
            <person name="Nemec A."/>
            <person name="Young S.K."/>
            <person name="Zeng Q."/>
            <person name="Gargeya S."/>
            <person name="Fitzgerald M."/>
            <person name="Abouelleil A."/>
            <person name="Alvarado L."/>
            <person name="Berlin A.M."/>
            <person name="Chapman S.B."/>
            <person name="Dewar J."/>
            <person name="Goldberg J."/>
            <person name="Griggs A."/>
            <person name="Gujja S."/>
            <person name="Hansen M."/>
            <person name="Howarth C."/>
            <person name="Imamovic A."/>
            <person name="Larimer J."/>
            <person name="McCowan C."/>
            <person name="Murphy C."/>
            <person name="Pearson M."/>
            <person name="Priest M."/>
            <person name="Roberts A."/>
            <person name="Saif S."/>
            <person name="Shea T."/>
            <person name="Sykes S."/>
            <person name="Wortman J."/>
            <person name="Nusbaum C."/>
            <person name="Birren B."/>
        </authorList>
    </citation>
    <scope>NUCLEOTIDE SEQUENCE [LARGE SCALE GENOMIC DNA]</scope>
    <source>
        <strain evidence="1 2">CIP 110306</strain>
    </source>
</reference>
<gene>
    <name evidence="1" type="ORF">F957_00700</name>
</gene>
<protein>
    <submittedName>
        <fullName evidence="1">Uncharacterized protein</fullName>
    </submittedName>
</protein>
<organism evidence="1 2">
    <name type="scientific">Acinetobacter gyllenbergii CIP 110306 = MTCC 11365</name>
    <dbReference type="NCBI Taxonomy" id="1217657"/>
    <lineage>
        <taxon>Bacteria</taxon>
        <taxon>Pseudomonadati</taxon>
        <taxon>Pseudomonadota</taxon>
        <taxon>Gammaproteobacteria</taxon>
        <taxon>Moraxellales</taxon>
        <taxon>Moraxellaceae</taxon>
        <taxon>Acinetobacter</taxon>
    </lineage>
</organism>
<evidence type="ECO:0000313" key="1">
    <source>
        <dbReference type="EMBL" id="EPF92438.1"/>
    </source>
</evidence>
<accession>A0A829HNX9</accession>
<dbReference type="Proteomes" id="UP000014523">
    <property type="component" value="Unassembled WGS sequence"/>
</dbReference>
<keyword evidence="2" id="KW-1185">Reference proteome</keyword>
<evidence type="ECO:0000313" key="2">
    <source>
        <dbReference type="Proteomes" id="UP000014523"/>
    </source>
</evidence>
<name>A0A829HNX9_9GAMM</name>
<sequence length="156" mass="17692">MIFKKNYFLKKRESSVQQHTCHVQFLNSVSANQFFLRPKLAVLTFLFLLGCSHENSDVFLTKEIPMAKVGSPYYAEIQMKEYGVIEDTFVVASNIDQNSGLIVSSDQGEKQFARHALTKIEGTPTKSGIYKINISGTVRDGLKDFDQDFVLKVEEE</sequence>
<dbReference type="EMBL" id="ATGG01000007">
    <property type="protein sequence ID" value="EPF92438.1"/>
    <property type="molecule type" value="Genomic_DNA"/>
</dbReference>
<comment type="caution">
    <text evidence="1">The sequence shown here is derived from an EMBL/GenBank/DDBJ whole genome shotgun (WGS) entry which is preliminary data.</text>
</comment>
<dbReference type="AlphaFoldDB" id="A0A829HNX9"/>
<proteinExistence type="predicted"/>